<gene>
    <name evidence="2" type="primary">RvY_12555</name>
    <name evidence="2" type="synonym">RvY_12555.1</name>
    <name evidence="2" type="ORF">RvY_12555-1</name>
</gene>
<comment type="caution">
    <text evidence="2">The sequence shown here is derived from an EMBL/GenBank/DDBJ whole genome shotgun (WGS) entry which is preliminary data.</text>
</comment>
<dbReference type="AlphaFoldDB" id="A0A1D1VLV7"/>
<proteinExistence type="predicted"/>
<name>A0A1D1VLV7_RAMVA</name>
<feature type="region of interest" description="Disordered" evidence="1">
    <location>
        <begin position="131"/>
        <end position="164"/>
    </location>
</feature>
<reference evidence="2 3" key="1">
    <citation type="journal article" date="2016" name="Nat. Commun.">
        <title>Extremotolerant tardigrade genome and improved radiotolerance of human cultured cells by tardigrade-unique protein.</title>
        <authorList>
            <person name="Hashimoto T."/>
            <person name="Horikawa D.D."/>
            <person name="Saito Y."/>
            <person name="Kuwahara H."/>
            <person name="Kozuka-Hata H."/>
            <person name="Shin-I T."/>
            <person name="Minakuchi Y."/>
            <person name="Ohishi K."/>
            <person name="Motoyama A."/>
            <person name="Aizu T."/>
            <person name="Enomoto A."/>
            <person name="Kondo K."/>
            <person name="Tanaka S."/>
            <person name="Hara Y."/>
            <person name="Koshikawa S."/>
            <person name="Sagara H."/>
            <person name="Miura T."/>
            <person name="Yokobori S."/>
            <person name="Miyagawa K."/>
            <person name="Suzuki Y."/>
            <person name="Kubo T."/>
            <person name="Oyama M."/>
            <person name="Kohara Y."/>
            <person name="Fujiyama A."/>
            <person name="Arakawa K."/>
            <person name="Katayama T."/>
            <person name="Toyoda A."/>
            <person name="Kunieda T."/>
        </authorList>
    </citation>
    <scope>NUCLEOTIDE SEQUENCE [LARGE SCALE GENOMIC DNA]</scope>
    <source>
        <strain evidence="2 3">YOKOZUNA-1</strain>
    </source>
</reference>
<dbReference type="EMBL" id="BDGG01000007">
    <property type="protein sequence ID" value="GAV01921.1"/>
    <property type="molecule type" value="Genomic_DNA"/>
</dbReference>
<evidence type="ECO:0000313" key="2">
    <source>
        <dbReference type="EMBL" id="GAV01921.1"/>
    </source>
</evidence>
<evidence type="ECO:0000256" key="1">
    <source>
        <dbReference type="SAM" id="MobiDB-lite"/>
    </source>
</evidence>
<feature type="compositionally biased region" description="Acidic residues" evidence="1">
    <location>
        <begin position="151"/>
        <end position="160"/>
    </location>
</feature>
<dbReference type="Proteomes" id="UP000186922">
    <property type="component" value="Unassembled WGS sequence"/>
</dbReference>
<sequence length="182" mass="20776">MSEVRSTGRRKKKDTFKIFSARRSEPEVPKEKQKTILCKACSKFVARDGIKYHRTCQKHMQILAANPVQEDLTKLPATEANNTVKAAFEEALKHGDITENKTNKYFRPFLKRFCPGCGAIAVNHGSRVNKNKRVRPKISSENSKEFCNNSDESDDDDEEDNKPVELPVMSFECYCLAVRSEK</sequence>
<keyword evidence="3" id="KW-1185">Reference proteome</keyword>
<evidence type="ECO:0000313" key="3">
    <source>
        <dbReference type="Proteomes" id="UP000186922"/>
    </source>
</evidence>
<accession>A0A1D1VLV7</accession>
<organism evidence="2 3">
    <name type="scientific">Ramazzottius varieornatus</name>
    <name type="common">Water bear</name>
    <name type="synonym">Tardigrade</name>
    <dbReference type="NCBI Taxonomy" id="947166"/>
    <lineage>
        <taxon>Eukaryota</taxon>
        <taxon>Metazoa</taxon>
        <taxon>Ecdysozoa</taxon>
        <taxon>Tardigrada</taxon>
        <taxon>Eutardigrada</taxon>
        <taxon>Parachela</taxon>
        <taxon>Hypsibioidea</taxon>
        <taxon>Ramazzottiidae</taxon>
        <taxon>Ramazzottius</taxon>
    </lineage>
</organism>
<protein>
    <submittedName>
        <fullName evidence="2">Uncharacterized protein</fullName>
    </submittedName>
</protein>